<dbReference type="Proteomes" id="UP000284657">
    <property type="component" value="Unassembled WGS sequence"/>
</dbReference>
<dbReference type="OrthoDB" id="10673599at2759"/>
<organism evidence="2 4">
    <name type="scientific">Phytophthora kernoviae</name>
    <dbReference type="NCBI Taxonomy" id="325452"/>
    <lineage>
        <taxon>Eukaryota</taxon>
        <taxon>Sar</taxon>
        <taxon>Stramenopiles</taxon>
        <taxon>Oomycota</taxon>
        <taxon>Peronosporomycetes</taxon>
        <taxon>Peronosporales</taxon>
        <taxon>Peronosporaceae</taxon>
        <taxon>Phytophthora</taxon>
    </lineage>
</organism>
<dbReference type="EMBL" id="MBAD02000609">
    <property type="protein sequence ID" value="RLN65211.1"/>
    <property type="molecule type" value="Genomic_DNA"/>
</dbReference>
<name>A0A3F2RHR4_9STRA</name>
<accession>A0A3F2RHR4</accession>
<dbReference type="Proteomes" id="UP000277300">
    <property type="component" value="Unassembled WGS sequence"/>
</dbReference>
<reference evidence="4 5" key="1">
    <citation type="submission" date="2018-07" db="EMBL/GenBank/DDBJ databases">
        <title>Genome sequencing of oomycete isolates from Chile give support for New Zealand origin for Phytophthora kernoviae and make available the first Nothophytophthora sp. genome.</title>
        <authorList>
            <person name="Studholme D.J."/>
            <person name="Sanfuentes E."/>
            <person name="Panda P."/>
            <person name="Hill R."/>
            <person name="Sambles C."/>
            <person name="Grant M."/>
            <person name="Williams N.M."/>
            <person name="Mcdougal R.L."/>
        </authorList>
    </citation>
    <scope>NUCLEOTIDE SEQUENCE [LARGE SCALE GENOMIC DNA]</scope>
    <source>
        <strain evidence="2">Chile6</strain>
        <strain evidence="3">Chile7</strain>
    </source>
</reference>
<feature type="compositionally biased region" description="Acidic residues" evidence="1">
    <location>
        <begin position="150"/>
        <end position="170"/>
    </location>
</feature>
<feature type="compositionally biased region" description="Polar residues" evidence="1">
    <location>
        <begin position="340"/>
        <end position="349"/>
    </location>
</feature>
<proteinExistence type="predicted"/>
<evidence type="ECO:0000313" key="3">
    <source>
        <dbReference type="EMBL" id="RLN65211.1"/>
    </source>
</evidence>
<evidence type="ECO:0000313" key="4">
    <source>
        <dbReference type="Proteomes" id="UP000277300"/>
    </source>
</evidence>
<feature type="region of interest" description="Disordered" evidence="1">
    <location>
        <begin position="29"/>
        <end position="360"/>
    </location>
</feature>
<dbReference type="EMBL" id="MBDO02000316">
    <property type="protein sequence ID" value="RLN57278.1"/>
    <property type="molecule type" value="Genomic_DNA"/>
</dbReference>
<evidence type="ECO:0000313" key="2">
    <source>
        <dbReference type="EMBL" id="RLN57278.1"/>
    </source>
</evidence>
<gene>
    <name evidence="3" type="ORF">BBJ29_006541</name>
    <name evidence="2" type="ORF">BBP00_00007583</name>
</gene>
<comment type="caution">
    <text evidence="2">The sequence shown here is derived from an EMBL/GenBank/DDBJ whole genome shotgun (WGS) entry which is preliminary data.</text>
</comment>
<sequence>MIDLPHKKNAEEVLGKEAGEEAIVEVRPSVEADATAEPELPLSVTEQDPISVNITDASADVEDEAPKPAADLEPLAMPTEEPNAAPDDTGSNAMVDAMYGDDYNEFEDNGGDDEDMTSDTEVDIPGTATEAVDPVTDGTLPVSKSGEDLYGNDDNEFEEEDLPNTEETEAEGVPVSTGEEPAASSSFIDAQGEEGLGVADNDPVTGNPDSLDHVNMPESEAPSDNNGSSEVKEDESGAVALENASVPLEAEGDIPSTAVEENALIPTDEPKEADKGLPQDGSTPADDGTGSVDVCVPDGDTEEAEKPQELGSSLTNPFEVDVVPNDPDAPASSTKEESNESAILNSGSNPDPYEEGGFDDDLKLLEITVLRMPPSNLLNPPPK</sequence>
<feature type="compositionally biased region" description="Polar residues" evidence="1">
    <location>
        <begin position="44"/>
        <end position="56"/>
    </location>
</feature>
<evidence type="ECO:0000256" key="1">
    <source>
        <dbReference type="SAM" id="MobiDB-lite"/>
    </source>
</evidence>
<evidence type="ECO:0000313" key="5">
    <source>
        <dbReference type="Proteomes" id="UP000284657"/>
    </source>
</evidence>
<protein>
    <submittedName>
        <fullName evidence="2">Uncharacterized protein</fullName>
    </submittedName>
</protein>
<feature type="compositionally biased region" description="Basic and acidic residues" evidence="1">
    <location>
        <begin position="268"/>
        <end position="277"/>
    </location>
</feature>
<feature type="compositionally biased region" description="Acidic residues" evidence="1">
    <location>
        <begin position="102"/>
        <end position="122"/>
    </location>
</feature>
<dbReference type="AlphaFoldDB" id="A0A3F2RHR4"/>